<keyword evidence="3" id="KW-1185">Reference proteome</keyword>
<accession>A0A328D6I1</accession>
<gene>
    <name evidence="2" type="ORF">DM860_008061</name>
</gene>
<feature type="region of interest" description="Disordered" evidence="1">
    <location>
        <begin position="186"/>
        <end position="240"/>
    </location>
</feature>
<evidence type="ECO:0000256" key="1">
    <source>
        <dbReference type="SAM" id="MobiDB-lite"/>
    </source>
</evidence>
<evidence type="ECO:0000313" key="3">
    <source>
        <dbReference type="Proteomes" id="UP000249390"/>
    </source>
</evidence>
<reference evidence="2 3" key="1">
    <citation type="submission" date="2018-06" db="EMBL/GenBank/DDBJ databases">
        <title>The Genome of Cuscuta australis (Dodder) Provides Insight into the Evolution of Plant Parasitism.</title>
        <authorList>
            <person name="Liu H."/>
        </authorList>
    </citation>
    <scope>NUCLEOTIDE SEQUENCE [LARGE SCALE GENOMIC DNA]</scope>
    <source>
        <strain evidence="3">cv. Yunnan</strain>
        <tissue evidence="2">Vines</tissue>
    </source>
</reference>
<dbReference type="AlphaFoldDB" id="A0A328D6I1"/>
<dbReference type="EMBL" id="NQVE01000195">
    <property type="protein sequence ID" value="RAL39921.1"/>
    <property type="molecule type" value="Genomic_DNA"/>
</dbReference>
<sequence>MVLAWFGAVLLDFSAMHFLAAGQAFTAGLWQPEFGIYLVGAVHLGMTVLWRSILMIGFEELLVMIFGPFLWHITLLLHHTTNFCNPVAANPPSAPCLRQPPFVAIPHHNHQFQHHCQPHHLCHSTSVVTARRLPSIASVPYHNHQPYHRCQSHHLRQNSVTAGPPTLLALSPSSPISMIADLFRSRRKMEKDDEEEEVKSTQRERRKKKRKKMGRWEEKEKREERVRIRERMKIRRERCG</sequence>
<proteinExistence type="predicted"/>
<feature type="compositionally biased region" description="Basic residues" evidence="1">
    <location>
        <begin position="204"/>
        <end position="213"/>
    </location>
</feature>
<feature type="compositionally biased region" description="Basic and acidic residues" evidence="1">
    <location>
        <begin position="214"/>
        <end position="240"/>
    </location>
</feature>
<name>A0A328D6I1_9ASTE</name>
<comment type="caution">
    <text evidence="2">The sequence shown here is derived from an EMBL/GenBank/DDBJ whole genome shotgun (WGS) entry which is preliminary data.</text>
</comment>
<organism evidence="2 3">
    <name type="scientific">Cuscuta australis</name>
    <dbReference type="NCBI Taxonomy" id="267555"/>
    <lineage>
        <taxon>Eukaryota</taxon>
        <taxon>Viridiplantae</taxon>
        <taxon>Streptophyta</taxon>
        <taxon>Embryophyta</taxon>
        <taxon>Tracheophyta</taxon>
        <taxon>Spermatophyta</taxon>
        <taxon>Magnoliopsida</taxon>
        <taxon>eudicotyledons</taxon>
        <taxon>Gunneridae</taxon>
        <taxon>Pentapetalae</taxon>
        <taxon>asterids</taxon>
        <taxon>lamiids</taxon>
        <taxon>Solanales</taxon>
        <taxon>Convolvulaceae</taxon>
        <taxon>Cuscuteae</taxon>
        <taxon>Cuscuta</taxon>
        <taxon>Cuscuta subgen. Grammica</taxon>
        <taxon>Cuscuta sect. Cleistogrammica</taxon>
    </lineage>
</organism>
<dbReference type="Proteomes" id="UP000249390">
    <property type="component" value="Unassembled WGS sequence"/>
</dbReference>
<protein>
    <submittedName>
        <fullName evidence="2">Uncharacterized protein</fullName>
    </submittedName>
</protein>
<evidence type="ECO:0000313" key="2">
    <source>
        <dbReference type="EMBL" id="RAL39921.1"/>
    </source>
</evidence>